<name>A0ABR4BFN4_9LECA</name>
<organism evidence="1 2">
    <name type="scientific">Lepraria finkii</name>
    <dbReference type="NCBI Taxonomy" id="1340010"/>
    <lineage>
        <taxon>Eukaryota</taxon>
        <taxon>Fungi</taxon>
        <taxon>Dikarya</taxon>
        <taxon>Ascomycota</taxon>
        <taxon>Pezizomycotina</taxon>
        <taxon>Lecanoromycetes</taxon>
        <taxon>OSLEUM clade</taxon>
        <taxon>Lecanoromycetidae</taxon>
        <taxon>Lecanorales</taxon>
        <taxon>Lecanorineae</taxon>
        <taxon>Stereocaulaceae</taxon>
        <taxon>Lepraria</taxon>
    </lineage>
</organism>
<reference evidence="1 2" key="1">
    <citation type="submission" date="2024-09" db="EMBL/GenBank/DDBJ databases">
        <title>Rethinking Asexuality: The Enigmatic Case of Functional Sexual Genes in Lepraria (Stereocaulaceae).</title>
        <authorList>
            <person name="Doellman M."/>
            <person name="Sun Y."/>
            <person name="Barcenas-Pena A."/>
            <person name="Lumbsch H.T."/>
            <person name="Grewe F."/>
        </authorList>
    </citation>
    <scope>NUCLEOTIDE SEQUENCE [LARGE SCALE GENOMIC DNA]</scope>
    <source>
        <strain evidence="1 2">Grewe 0041</strain>
    </source>
</reference>
<evidence type="ECO:0000313" key="2">
    <source>
        <dbReference type="Proteomes" id="UP001590951"/>
    </source>
</evidence>
<keyword evidence="2" id="KW-1185">Reference proteome</keyword>
<evidence type="ECO:0000313" key="1">
    <source>
        <dbReference type="EMBL" id="KAL2056647.1"/>
    </source>
</evidence>
<accession>A0ABR4BFN4</accession>
<dbReference type="Proteomes" id="UP001590951">
    <property type="component" value="Unassembled WGS sequence"/>
</dbReference>
<sequence>MTGTLSFELAAFSTTPEQTPKLNLLLNSQFHMAPLEGQPIFISFWQDPLANWQIGQSQVRRTVNRYGMPLSEATMAWDFLKSASRLFGGALKIHDSCTRRRKKSSSPSARF</sequence>
<dbReference type="EMBL" id="JBHFEH010000007">
    <property type="protein sequence ID" value="KAL2056647.1"/>
    <property type="molecule type" value="Genomic_DNA"/>
</dbReference>
<protein>
    <submittedName>
        <fullName evidence="1">Uncharacterized protein</fullName>
    </submittedName>
</protein>
<proteinExistence type="predicted"/>
<gene>
    <name evidence="1" type="ORF">ABVK25_003041</name>
</gene>
<comment type="caution">
    <text evidence="1">The sequence shown here is derived from an EMBL/GenBank/DDBJ whole genome shotgun (WGS) entry which is preliminary data.</text>
</comment>